<sequence length="224" mass="24443">FNADDDTVGDSSPDEQWYSWHDEGASTDIVLTQDTVSSMGTFKTNIQNGRPVVRFDGTDDFLLGQSMGLSSFTVIVVALNPVDETKAVLIGEINEATPKRKWELFKRNAGEMAIFIAEDADGDPNLLNRSSSVDLESIIEATYQDGESVIGFIENGVVIDNDLSSEPPATSMATSSTVLSMASLEEGGQYMTVDIGEALIFNRKLTDAELSQIRAWLNARWAVF</sequence>
<evidence type="ECO:0008006" key="2">
    <source>
        <dbReference type="Google" id="ProtNLM"/>
    </source>
</evidence>
<protein>
    <recommendedName>
        <fullName evidence="2">LamG-like jellyroll fold domain-containing protein</fullName>
    </recommendedName>
</protein>
<feature type="non-terminal residue" evidence="1">
    <location>
        <position position="1"/>
    </location>
</feature>
<dbReference type="EMBL" id="BART01007050">
    <property type="protein sequence ID" value="GAG53814.1"/>
    <property type="molecule type" value="Genomic_DNA"/>
</dbReference>
<comment type="caution">
    <text evidence="1">The sequence shown here is derived from an EMBL/GenBank/DDBJ whole genome shotgun (WGS) entry which is preliminary data.</text>
</comment>
<gene>
    <name evidence="1" type="ORF">S01H4_16096</name>
</gene>
<name>X0YD70_9ZZZZ</name>
<organism evidence="1">
    <name type="scientific">marine sediment metagenome</name>
    <dbReference type="NCBI Taxonomy" id="412755"/>
    <lineage>
        <taxon>unclassified sequences</taxon>
        <taxon>metagenomes</taxon>
        <taxon>ecological metagenomes</taxon>
    </lineage>
</organism>
<reference evidence="1" key="1">
    <citation type="journal article" date="2014" name="Front. Microbiol.">
        <title>High frequency of phylogenetically diverse reductive dehalogenase-homologous genes in deep subseafloor sedimentary metagenomes.</title>
        <authorList>
            <person name="Kawai M."/>
            <person name="Futagami T."/>
            <person name="Toyoda A."/>
            <person name="Takaki Y."/>
            <person name="Nishi S."/>
            <person name="Hori S."/>
            <person name="Arai W."/>
            <person name="Tsubouchi T."/>
            <person name="Morono Y."/>
            <person name="Uchiyama I."/>
            <person name="Ito T."/>
            <person name="Fujiyama A."/>
            <person name="Inagaki F."/>
            <person name="Takami H."/>
        </authorList>
    </citation>
    <scope>NUCLEOTIDE SEQUENCE</scope>
    <source>
        <strain evidence="1">Expedition CK06-06</strain>
    </source>
</reference>
<proteinExistence type="predicted"/>
<evidence type="ECO:0000313" key="1">
    <source>
        <dbReference type="EMBL" id="GAG53814.1"/>
    </source>
</evidence>
<accession>X0YD70</accession>
<dbReference type="AlphaFoldDB" id="X0YD70"/>